<dbReference type="Proteomes" id="UP001276229">
    <property type="component" value="Unassembled WGS sequence"/>
</dbReference>
<feature type="transmembrane region" description="Helical" evidence="1">
    <location>
        <begin position="160"/>
        <end position="179"/>
    </location>
</feature>
<protein>
    <submittedName>
        <fullName evidence="2">Uncharacterized protein</fullName>
    </submittedName>
</protein>
<feature type="transmembrane region" description="Helical" evidence="1">
    <location>
        <begin position="71"/>
        <end position="96"/>
    </location>
</feature>
<feature type="transmembrane region" description="Helical" evidence="1">
    <location>
        <begin position="12"/>
        <end position="29"/>
    </location>
</feature>
<organism evidence="2 4">
    <name type="scientific">Streptococcus suis</name>
    <dbReference type="NCBI Taxonomy" id="1307"/>
    <lineage>
        <taxon>Bacteria</taxon>
        <taxon>Bacillati</taxon>
        <taxon>Bacillota</taxon>
        <taxon>Bacilli</taxon>
        <taxon>Lactobacillales</taxon>
        <taxon>Streptococcaceae</taxon>
        <taxon>Streptococcus</taxon>
    </lineage>
</organism>
<accession>A0A0Z8J2G4</accession>
<evidence type="ECO:0000313" key="2">
    <source>
        <dbReference type="EMBL" id="CYV45912.1"/>
    </source>
</evidence>
<name>A0A0Z8J2G4_STRSU</name>
<feature type="transmembrane region" description="Helical" evidence="1">
    <location>
        <begin position="41"/>
        <end position="59"/>
    </location>
</feature>
<gene>
    <name evidence="2" type="ORF">ERS132441_00397</name>
    <name evidence="3" type="ORF">Q7V66_03660</name>
</gene>
<proteinExistence type="predicted"/>
<dbReference type="Proteomes" id="UP000075193">
    <property type="component" value="Unassembled WGS sequence"/>
</dbReference>
<sequence length="213" mass="24767">MIRELKDDGKSYIKIFLIGILVGCITRLLDYCSLDTLWSWSSIQTLLGFWMISNTIIVVKSSSNKCAGISSFLYMFGMTLSFYGLQVILGMFIPMFSDRFRFSLFIMFTILSIPCAIAAFILYYWNKNEFYNSVLYSLPVGALFSETVAIAIKFHMTHTFLFQLLMDGIGTIAFGVLFFKKVKNRYVYLFSIIISFLVFYFILYHREVLTWLE</sequence>
<keyword evidence="1" id="KW-0812">Transmembrane</keyword>
<reference evidence="3" key="2">
    <citation type="submission" date="2023-07" db="EMBL/GenBank/DDBJ databases">
        <title>Characterization of virulence traits, antimicrobial resistance genes carried by mobile genetic elements and competence in Streptococcus suis strains isolated in France.</title>
        <authorList>
            <person name="Dechene-Tempier M."/>
            <person name="Marois-Crehan C."/>
            <person name="De Boisseson C."/>
            <person name="Lucas P."/>
            <person name="Bougeard S."/>
            <person name="Libante V."/>
            <person name="Payot S."/>
        </authorList>
    </citation>
    <scope>NUCLEOTIDE SEQUENCE</scope>
    <source>
        <strain evidence="3">1551</strain>
    </source>
</reference>
<feature type="transmembrane region" description="Helical" evidence="1">
    <location>
        <begin position="186"/>
        <end position="204"/>
    </location>
</feature>
<feature type="transmembrane region" description="Helical" evidence="1">
    <location>
        <begin position="134"/>
        <end position="154"/>
    </location>
</feature>
<keyword evidence="1" id="KW-1133">Transmembrane helix</keyword>
<evidence type="ECO:0000313" key="3">
    <source>
        <dbReference type="EMBL" id="MDW8645246.1"/>
    </source>
</evidence>
<evidence type="ECO:0000313" key="4">
    <source>
        <dbReference type="Proteomes" id="UP000075193"/>
    </source>
</evidence>
<evidence type="ECO:0000256" key="1">
    <source>
        <dbReference type="SAM" id="Phobius"/>
    </source>
</evidence>
<dbReference type="AlphaFoldDB" id="A0A0Z8J2G4"/>
<keyword evidence="1" id="KW-0472">Membrane</keyword>
<dbReference type="EMBL" id="JAUTFL010000005">
    <property type="protein sequence ID" value="MDW8645246.1"/>
    <property type="molecule type" value="Genomic_DNA"/>
</dbReference>
<dbReference type="RefSeq" id="WP_029749608.1">
    <property type="nucleotide sequence ID" value="NZ_AP023391.1"/>
</dbReference>
<feature type="transmembrane region" description="Helical" evidence="1">
    <location>
        <begin position="102"/>
        <end position="125"/>
    </location>
</feature>
<reference evidence="2 4" key="1">
    <citation type="submission" date="2016-02" db="EMBL/GenBank/DDBJ databases">
        <authorList>
            <consortium name="Pathogen Informatics"/>
        </authorList>
    </citation>
    <scope>NUCLEOTIDE SEQUENCE [LARGE SCALE GENOMIC DNA]</scope>
    <source>
        <strain evidence="2 4">LSS79</strain>
    </source>
</reference>
<dbReference type="EMBL" id="FIIC01000003">
    <property type="protein sequence ID" value="CYV45912.1"/>
    <property type="molecule type" value="Genomic_DNA"/>
</dbReference>